<evidence type="ECO:0000259" key="1">
    <source>
        <dbReference type="PROSITE" id="PS50181"/>
    </source>
</evidence>
<evidence type="ECO:0000313" key="3">
    <source>
        <dbReference type="Proteomes" id="UP000467700"/>
    </source>
</evidence>
<dbReference type="InterPro" id="IPR036047">
    <property type="entry name" value="F-box-like_dom_sf"/>
</dbReference>
<gene>
    <name evidence="2" type="ORF">AAE3_LOCUS9263</name>
</gene>
<dbReference type="EMBL" id="CACVBS010000057">
    <property type="protein sequence ID" value="CAA7266846.1"/>
    <property type="molecule type" value="Genomic_DNA"/>
</dbReference>
<evidence type="ECO:0000313" key="2">
    <source>
        <dbReference type="EMBL" id="CAA7266846.1"/>
    </source>
</evidence>
<dbReference type="OrthoDB" id="424465at2759"/>
<dbReference type="Pfam" id="PF12937">
    <property type="entry name" value="F-box-like"/>
    <property type="match status" value="1"/>
</dbReference>
<protein>
    <recommendedName>
        <fullName evidence="1">F-box domain-containing protein</fullName>
    </recommendedName>
</protein>
<dbReference type="SUPFAM" id="SSF81383">
    <property type="entry name" value="F-box domain"/>
    <property type="match status" value="1"/>
</dbReference>
<name>A0A8S0WVL1_CYCAE</name>
<dbReference type="InterPro" id="IPR001810">
    <property type="entry name" value="F-box_dom"/>
</dbReference>
<proteinExistence type="predicted"/>
<accession>A0A8S0WVL1</accession>
<reference evidence="2 3" key="1">
    <citation type="submission" date="2020-01" db="EMBL/GenBank/DDBJ databases">
        <authorList>
            <person name="Gupta K D."/>
        </authorList>
    </citation>
    <scope>NUCLEOTIDE SEQUENCE [LARGE SCALE GENOMIC DNA]</scope>
</reference>
<feature type="domain" description="F-box" evidence="1">
    <location>
        <begin position="9"/>
        <end position="55"/>
    </location>
</feature>
<dbReference type="PROSITE" id="PS50181">
    <property type="entry name" value="FBOX"/>
    <property type="match status" value="1"/>
</dbReference>
<sequence>MVSSLPQLPMILTELPYDIILLICINLEPKGFLAFIQTCRVLHAFASSDYVWHHISHNLPLDIRSGELAHIPGPVIKQSVIRALQLSRNWERKVSTIRRITRIHSRNTVIHMQPLDNRWLVTLSRSPASSIHLSVWRLEEAAGASVTPTCIALFEPLHAFKFAASLQDDGDSVLISVLGASPTHKGRLLTVYHLNLKGRIESGSQNGTPYLMNNWVVENPGVFYYSEIAGPIVAAAVVHVSQAAHSHQIVVLNTRTNVTVLIDSPSLSKFDCGRLQFRIYSEFIALVGVYNEQLKVQVRELPMNILSGEPISHLSPTDLIPVEDWKSSVVDYDTPRDRNLEIYTTAEPLYQTSLESISVMVAHSPFSTMQRGKVNVFHFPVDTSKRDQRFSNWEPDYTFTTPPNVTLEPTCLGKTGRRAVWLEHQWNTDDFRLMKGSFIPTGDAPPHAVLLRPAEMALPFEPHTCRSLAFEESSGRVWIGVHTGDIYILEF</sequence>
<comment type="caution">
    <text evidence="2">The sequence shown here is derived from an EMBL/GenBank/DDBJ whole genome shotgun (WGS) entry which is preliminary data.</text>
</comment>
<keyword evidence="3" id="KW-1185">Reference proteome</keyword>
<dbReference type="AlphaFoldDB" id="A0A8S0WVL1"/>
<dbReference type="Proteomes" id="UP000467700">
    <property type="component" value="Unassembled WGS sequence"/>
</dbReference>
<dbReference type="Gene3D" id="1.20.1280.50">
    <property type="match status" value="1"/>
</dbReference>
<organism evidence="2 3">
    <name type="scientific">Cyclocybe aegerita</name>
    <name type="common">Black poplar mushroom</name>
    <name type="synonym">Agrocybe aegerita</name>
    <dbReference type="NCBI Taxonomy" id="1973307"/>
    <lineage>
        <taxon>Eukaryota</taxon>
        <taxon>Fungi</taxon>
        <taxon>Dikarya</taxon>
        <taxon>Basidiomycota</taxon>
        <taxon>Agaricomycotina</taxon>
        <taxon>Agaricomycetes</taxon>
        <taxon>Agaricomycetidae</taxon>
        <taxon>Agaricales</taxon>
        <taxon>Agaricineae</taxon>
        <taxon>Bolbitiaceae</taxon>
        <taxon>Cyclocybe</taxon>
    </lineage>
</organism>